<reference evidence="8 9" key="1">
    <citation type="journal article" date="2018" name="BMC Genomics">
        <title>The genome of Naegleria lovaniensis, the basis for a comparative approach to unravel pathogenicity factors of the human pathogenic amoeba N. fowleri.</title>
        <authorList>
            <person name="Liechti N."/>
            <person name="Schurch N."/>
            <person name="Bruggmann R."/>
            <person name="Wittwer M."/>
        </authorList>
    </citation>
    <scope>NUCLEOTIDE SEQUENCE [LARGE SCALE GENOMIC DNA]</scope>
    <source>
        <strain evidence="8 9">ATCC 30569</strain>
    </source>
</reference>
<dbReference type="Pfam" id="PF00271">
    <property type="entry name" value="Helicase_C"/>
    <property type="match status" value="1"/>
</dbReference>
<dbReference type="SMART" id="SM00487">
    <property type="entry name" value="DEXDc"/>
    <property type="match status" value="1"/>
</dbReference>
<dbReference type="InterPro" id="IPR052431">
    <property type="entry name" value="SKI2_subfamily_helicases"/>
</dbReference>
<evidence type="ECO:0000256" key="1">
    <source>
        <dbReference type="ARBA" id="ARBA00022741"/>
    </source>
</evidence>
<protein>
    <recommendedName>
        <fullName evidence="10">DEAD/DEAH box helicase</fullName>
    </recommendedName>
</protein>
<dbReference type="Gene3D" id="3.40.50.300">
    <property type="entry name" value="P-loop containing nucleotide triphosphate hydrolases"/>
    <property type="match status" value="2"/>
</dbReference>
<dbReference type="PANTHER" id="PTHR44533">
    <property type="entry name" value="DEAD/H RNA HELICASE, PUTATIVE-RELATED"/>
    <property type="match status" value="1"/>
</dbReference>
<dbReference type="InterPro" id="IPR027417">
    <property type="entry name" value="P-loop_NTPase"/>
</dbReference>
<evidence type="ECO:0000256" key="2">
    <source>
        <dbReference type="ARBA" id="ARBA00022801"/>
    </source>
</evidence>
<dbReference type="GO" id="GO:0005737">
    <property type="term" value="C:cytoplasm"/>
    <property type="evidence" value="ECO:0007669"/>
    <property type="project" value="TreeGrafter"/>
</dbReference>
<feature type="compositionally biased region" description="Basic and acidic residues" evidence="5">
    <location>
        <begin position="1112"/>
        <end position="1122"/>
    </location>
</feature>
<feature type="region of interest" description="Disordered" evidence="5">
    <location>
        <begin position="961"/>
        <end position="987"/>
    </location>
</feature>
<dbReference type="Pfam" id="PF26076">
    <property type="entry name" value="WHD_DDX60"/>
    <property type="match status" value="1"/>
</dbReference>
<keyword evidence="1" id="KW-0547">Nucleotide-binding</keyword>
<keyword evidence="2" id="KW-0378">Hydrolase</keyword>
<dbReference type="SUPFAM" id="SSF52540">
    <property type="entry name" value="P-loop containing nucleoside triphosphate hydrolases"/>
    <property type="match status" value="1"/>
</dbReference>
<feature type="compositionally biased region" description="Basic and acidic residues" evidence="5">
    <location>
        <begin position="978"/>
        <end position="987"/>
    </location>
</feature>
<dbReference type="InterPro" id="IPR001650">
    <property type="entry name" value="Helicase_C-like"/>
</dbReference>
<dbReference type="GO" id="GO:0016787">
    <property type="term" value="F:hydrolase activity"/>
    <property type="evidence" value="ECO:0007669"/>
    <property type="project" value="UniProtKB-KW"/>
</dbReference>
<proteinExistence type="predicted"/>
<evidence type="ECO:0000256" key="3">
    <source>
        <dbReference type="ARBA" id="ARBA00022806"/>
    </source>
</evidence>
<dbReference type="EMBL" id="PYSW02000029">
    <property type="protein sequence ID" value="KAG2379283.1"/>
    <property type="molecule type" value="Genomic_DNA"/>
</dbReference>
<feature type="domain" description="Helicase ATP-binding" evidence="6">
    <location>
        <begin position="1162"/>
        <end position="1335"/>
    </location>
</feature>
<evidence type="ECO:0000259" key="6">
    <source>
        <dbReference type="PROSITE" id="PS51192"/>
    </source>
</evidence>
<comment type="caution">
    <text evidence="8">The sequence shown here is derived from an EMBL/GenBank/DDBJ whole genome shotgun (WGS) entry which is preliminary data.</text>
</comment>
<dbReference type="PANTHER" id="PTHR44533:SF4">
    <property type="entry name" value="DEAD_H RNA HELICASE, PUTATIVE-RELATED"/>
    <property type="match status" value="1"/>
</dbReference>
<dbReference type="InterPro" id="IPR014001">
    <property type="entry name" value="Helicase_ATP-bd"/>
</dbReference>
<dbReference type="GeneID" id="68099876"/>
<evidence type="ECO:0000259" key="7">
    <source>
        <dbReference type="PROSITE" id="PS51194"/>
    </source>
</evidence>
<evidence type="ECO:0000256" key="4">
    <source>
        <dbReference type="ARBA" id="ARBA00022840"/>
    </source>
</evidence>
<name>A0AA88GN14_NAELO</name>
<dbReference type="SMART" id="SM00490">
    <property type="entry name" value="HELICc"/>
    <property type="match status" value="1"/>
</dbReference>
<dbReference type="GO" id="GO:0003676">
    <property type="term" value="F:nucleic acid binding"/>
    <property type="evidence" value="ECO:0007669"/>
    <property type="project" value="InterPro"/>
</dbReference>
<feature type="compositionally biased region" description="Polar residues" evidence="5">
    <location>
        <begin position="685"/>
        <end position="694"/>
    </location>
</feature>
<dbReference type="PROSITE" id="PS51194">
    <property type="entry name" value="HELICASE_CTER"/>
    <property type="match status" value="1"/>
</dbReference>
<organism evidence="8 9">
    <name type="scientific">Naegleria lovaniensis</name>
    <name type="common">Amoeba</name>
    <dbReference type="NCBI Taxonomy" id="51637"/>
    <lineage>
        <taxon>Eukaryota</taxon>
        <taxon>Discoba</taxon>
        <taxon>Heterolobosea</taxon>
        <taxon>Tetramitia</taxon>
        <taxon>Eutetramitia</taxon>
        <taxon>Vahlkampfiidae</taxon>
        <taxon>Naegleria</taxon>
    </lineage>
</organism>
<feature type="region of interest" description="Disordered" evidence="5">
    <location>
        <begin position="1"/>
        <end position="23"/>
    </location>
</feature>
<evidence type="ECO:0000313" key="9">
    <source>
        <dbReference type="Proteomes" id="UP000816034"/>
    </source>
</evidence>
<feature type="region of interest" description="Disordered" evidence="5">
    <location>
        <begin position="1100"/>
        <end position="1133"/>
    </location>
</feature>
<dbReference type="RefSeq" id="XP_044546545.1">
    <property type="nucleotide sequence ID" value="XM_044697386.1"/>
</dbReference>
<evidence type="ECO:0008006" key="10">
    <source>
        <dbReference type="Google" id="ProtNLM"/>
    </source>
</evidence>
<sequence>MTDEYDTSYREEEEEEEETTEQILESIAEEEEVEEDEELIQQSMLPSRKHQKISIETIEQIKQIVSFNQYDLIDAKGGLDLVVVNGDQLLTHFLRDSLGKTELNSSIFKLDWTNYGGQFLHLTYLVESFIKNLLDRDMRIDVVFFDDTSNDKCVKASFLLNLAHEIHKEKNIPFGYLACSFLLAKEVIIHHLSKVCERYVTSELFIVTRLNDTWYNSSSWENLLTKRKPSFIISTLALQPFGFSMDDLFCTDSVLIKHVTVAYDLCFYGNTVIGFCSAIRDAMTHSFKPKDAEIFLTKCFNEERFNEISTLFSECAIFDDAKNISEARNEISRLVEKETKGIQDEYFSKWITNACSRIELIVLALKDTLERQTLSVPNSLSLAKILTLSVLTQYVIPLKDRAQYLLENVSSPLMSFNQHVMRSIFIVLKQIPTYINLYDLIDFRLFTKVTTLLYSMGILQKLTNDRNDDEILAALLPTELQQMFKTICTCLNPQKASFSTDKHWWETAVKPLVAENPVTEGKPAHPECLLRQLLPIDNESLNKLFDDVDFILPHQSKEQSIAQVEAPKAIEQEQTDEDIEDWEKEDWLKEEPQEVVEQKEEIQENLTEDEARELRFEKSYPLREQEINYSVKKDLDQIPNDFSGPRTEWEKQKVQDAQKRLHHYSESIRSLSDKKVIETAKSAGVENTSPQIESKPSKPATKTSQKKEAAASASTSVSSATPSTKVRLMMIESNIKKREKEINEVASRYSEYIQKFSEFMNKSDELKELGPKLEPYENLIKLLLEGVFKDIRVIQNIQSTATDSSKKVASGSSDSYNAANLLQEQRMTCETVWIQLTLLRAQYMARKLLLDRQDLQNSLRRQNQPKKGVKFLSFGDEDSIPTDKKEKDEKKKSALKKDDTTATDGGSSSQIAQISNLSGGADLPLYLYWEPFEIANRIYEIVSQFVSDTYISDISVLTSPSQEKSEKASKPVKNKKPAKGDKKEKTEKVKPITKIDLKNITQSLINMLCDLGFVNFGSRLAEKFNSGDITYGSLIKDNLLQQSDSDSLPSETVKVKSDSVNDKPESAEFQLMFNSAIIESASNIEIPPPEIPETVVIDSKSHKAVKGHPKKEKSSTHKKQAEEEPVQAADDTSSVSSIAQNYVLPSAKSLGFTPDPWQEQMILSILQNKSILVSAPTSSGKTFIAFFAIEKVLRESDDAIIVYCCPTKALVNQAYAEVYSRFQKVYSNTSQYGVSSMLGMYTSEEKINVTTCQVLITVPQSLENLMTSAENLEWKRRMRYIILDEIHCINESSSSGQVWEHVLSLLECPFIALSASIGNPKEFAGWLNENYNKDIVSHVSFLNEQQKSVELVVHDERPRPLEFYNYDTATDKLTEIHPMATLNPNSIDTVLFSHMQNFSPLQCLTLYKIALSIKQSWTEQSRPVPSSVTEFLTHYNPDTFFNNFGLIRRQQFAAYGKSMKEGLINMSSEVENHEFLLEITRTLLKDVKASFDNMDVEYESQLQSKDAKDSDNISESDVVSTTSSKIISKHKFGTDGWLKDNIIPLITRLAEDKLLPSIFFSFDRPMCDFLVRKVAAHLRTARANSQLGNYFHLYSSGLEKVRSEKEIRYSLQSLEQFGSLIPIELREALEVGVAVHHHSCPSEYLTEVERLFRLRCLPIVISTSTLALGIHMPCKTVVMVGHSIYLTTTMFQQCAGRSGRRGYDVKGRVVLYGIPHVTANRLLSGVTPKIKGAMGLRSTFLLKMLSLLNKSQNEKEKLQIVTDDLSRLVNKKIFYLGQILANSEKQNKFCIRFMLDFLRRNLYLSQDASLGDFAQLNISLFHNEPANFLFIHLLQTGAIGQYLETWNEKLEQTTLRPEEKVEMLGEKLLILLNILFEPRKLSHWDISPFKLENYFGTTNFEEISSKNSTKTNLPANILSQFKDYNRILLKTYSTFVIAYCKNYAKDVLDNYLPLSEMKFPEESEYIEKLYQTSELCKALHDGKLQYYGTSSFAALSGIDDTFTHISQLVSCKNQNVILDTSLLPYLEIVERISQNASISLSSFAVEFLRNGQKRQVTTDCDFPNLSLCFNSLKNVDRILGQVLYNIYLFMNIKNGANNDLFMSTLTKVRTRFHDRVTGGRKTRKKVKQLKTINVEIDDRDLIKGSGAKLKNATKHTKKDAVTKETGSLME</sequence>
<feature type="compositionally biased region" description="Basic residues" evidence="5">
    <location>
        <begin position="1102"/>
        <end position="1111"/>
    </location>
</feature>
<dbReference type="PROSITE" id="PS51192">
    <property type="entry name" value="HELICASE_ATP_BIND_1"/>
    <property type="match status" value="1"/>
</dbReference>
<evidence type="ECO:0000313" key="8">
    <source>
        <dbReference type="EMBL" id="KAG2379283.1"/>
    </source>
</evidence>
<feature type="region of interest" description="Disordered" evidence="5">
    <location>
        <begin position="880"/>
        <end position="911"/>
    </location>
</feature>
<feature type="compositionally biased region" description="Acidic residues" evidence="5">
    <location>
        <begin position="1"/>
        <end position="20"/>
    </location>
</feature>
<dbReference type="Proteomes" id="UP000816034">
    <property type="component" value="Unassembled WGS sequence"/>
</dbReference>
<feature type="compositionally biased region" description="Low complexity" evidence="5">
    <location>
        <begin position="710"/>
        <end position="722"/>
    </location>
</feature>
<gene>
    <name evidence="8" type="ORF">C9374_007422</name>
</gene>
<dbReference type="FunFam" id="3.40.50.300:FF:001039">
    <property type="entry name" value="ATP-dependent RNA helicase DDX60"/>
    <property type="match status" value="1"/>
</dbReference>
<feature type="compositionally biased region" description="Basic and acidic residues" evidence="5">
    <location>
        <begin position="881"/>
        <end position="900"/>
    </location>
</feature>
<keyword evidence="3" id="KW-0347">Helicase</keyword>
<dbReference type="GO" id="GO:0005524">
    <property type="term" value="F:ATP binding"/>
    <property type="evidence" value="ECO:0007669"/>
    <property type="project" value="UniProtKB-KW"/>
</dbReference>
<keyword evidence="4" id="KW-0067">ATP-binding</keyword>
<feature type="domain" description="Helicase C-terminal" evidence="7">
    <location>
        <begin position="1593"/>
        <end position="1766"/>
    </location>
</feature>
<dbReference type="InterPro" id="IPR011545">
    <property type="entry name" value="DEAD/DEAH_box_helicase_dom"/>
</dbReference>
<dbReference type="Pfam" id="PF00270">
    <property type="entry name" value="DEAD"/>
    <property type="match status" value="1"/>
</dbReference>
<evidence type="ECO:0000256" key="5">
    <source>
        <dbReference type="SAM" id="MobiDB-lite"/>
    </source>
</evidence>
<dbReference type="InterPro" id="IPR059032">
    <property type="entry name" value="WHD_DDX60"/>
</dbReference>
<keyword evidence="9" id="KW-1185">Reference proteome</keyword>
<feature type="region of interest" description="Disordered" evidence="5">
    <location>
        <begin position="682"/>
        <end position="722"/>
    </location>
</feature>
<accession>A0AA88GN14</accession>
<dbReference type="GO" id="GO:0004386">
    <property type="term" value="F:helicase activity"/>
    <property type="evidence" value="ECO:0007669"/>
    <property type="project" value="UniProtKB-KW"/>
</dbReference>